<feature type="region of interest" description="Disordered" evidence="1">
    <location>
        <begin position="46"/>
        <end position="76"/>
    </location>
</feature>
<keyword evidence="4" id="KW-1185">Reference proteome</keyword>
<feature type="signal peptide" evidence="2">
    <location>
        <begin position="1"/>
        <end position="20"/>
    </location>
</feature>
<evidence type="ECO:0000256" key="2">
    <source>
        <dbReference type="SAM" id="SignalP"/>
    </source>
</evidence>
<organism evidence="3 4">
    <name type="scientific">Pseudomonas segetis</name>
    <dbReference type="NCBI Taxonomy" id="298908"/>
    <lineage>
        <taxon>Bacteria</taxon>
        <taxon>Pseudomonadati</taxon>
        <taxon>Pseudomonadota</taxon>
        <taxon>Gammaproteobacteria</taxon>
        <taxon>Pseudomonadales</taxon>
        <taxon>Pseudomonadaceae</taxon>
        <taxon>Pseudomonas</taxon>
    </lineage>
</organism>
<keyword evidence="2" id="KW-0732">Signal</keyword>
<accession>A0A239GNS7</accession>
<protein>
    <submittedName>
        <fullName evidence="3">Uncharacterized protein</fullName>
    </submittedName>
</protein>
<proteinExistence type="predicted"/>
<feature type="chain" id="PRO_5011239357" evidence="2">
    <location>
        <begin position="21"/>
        <end position="76"/>
    </location>
</feature>
<sequence length="76" mass="8029">MKSKVAISLVLSLFAAQAFALPSFSPQPLLSELKGSQERIEVLEPLAENGSSRTPGAQFRVAEGGAQRTLDARTTG</sequence>
<evidence type="ECO:0000256" key="1">
    <source>
        <dbReference type="SAM" id="MobiDB-lite"/>
    </source>
</evidence>
<dbReference type="Proteomes" id="UP000242915">
    <property type="component" value="Unassembled WGS sequence"/>
</dbReference>
<name>A0A239GNS7_9PSED</name>
<reference evidence="4" key="1">
    <citation type="submission" date="2017-06" db="EMBL/GenBank/DDBJ databases">
        <authorList>
            <person name="Varghese N."/>
            <person name="Submissions S."/>
        </authorList>
    </citation>
    <scope>NUCLEOTIDE SEQUENCE [LARGE SCALE GENOMIC DNA]</scope>
    <source>
        <strain evidence="4">CIP 108523</strain>
    </source>
</reference>
<dbReference type="EMBL" id="FZOG01000004">
    <property type="protein sequence ID" value="SNS69734.1"/>
    <property type="molecule type" value="Genomic_DNA"/>
</dbReference>
<dbReference type="AlphaFoldDB" id="A0A239GNS7"/>
<dbReference type="RefSeq" id="WP_010487631.1">
    <property type="nucleotide sequence ID" value="NZ_FZOG01000004.1"/>
</dbReference>
<gene>
    <name evidence="3" type="ORF">SAMN05216255_3032</name>
</gene>
<evidence type="ECO:0000313" key="3">
    <source>
        <dbReference type="EMBL" id="SNS69734.1"/>
    </source>
</evidence>
<evidence type="ECO:0000313" key="4">
    <source>
        <dbReference type="Proteomes" id="UP000242915"/>
    </source>
</evidence>